<proteinExistence type="predicted"/>
<evidence type="ECO:0000313" key="2">
    <source>
        <dbReference type="EMBL" id="KPI38718.1"/>
    </source>
</evidence>
<evidence type="ECO:0000313" key="3">
    <source>
        <dbReference type="Proteomes" id="UP000038010"/>
    </source>
</evidence>
<protein>
    <submittedName>
        <fullName evidence="2">Uncharacterized protein</fullName>
    </submittedName>
</protein>
<dbReference type="AlphaFoldDB" id="A0A0N0NL33"/>
<dbReference type="GeneID" id="28738011"/>
<dbReference type="Proteomes" id="UP000038010">
    <property type="component" value="Unassembled WGS sequence"/>
</dbReference>
<name>A0A0N0NL33_9EURO</name>
<comment type="caution">
    <text evidence="2">The sequence shown here is derived from an EMBL/GenBank/DDBJ whole genome shotgun (WGS) entry which is preliminary data.</text>
</comment>
<evidence type="ECO:0000256" key="1">
    <source>
        <dbReference type="SAM" id="MobiDB-lite"/>
    </source>
</evidence>
<feature type="compositionally biased region" description="Polar residues" evidence="1">
    <location>
        <begin position="278"/>
        <end position="294"/>
    </location>
</feature>
<reference evidence="2 3" key="1">
    <citation type="submission" date="2015-06" db="EMBL/GenBank/DDBJ databases">
        <title>Draft genome of the ant-associated black yeast Phialophora attae CBS 131958.</title>
        <authorList>
            <person name="Moreno L.F."/>
            <person name="Stielow B.J."/>
            <person name="de Hoog S."/>
            <person name="Vicente V.A."/>
            <person name="Weiss V.A."/>
            <person name="de Vries M."/>
            <person name="Cruz L.M."/>
            <person name="Souza E.M."/>
        </authorList>
    </citation>
    <scope>NUCLEOTIDE SEQUENCE [LARGE SCALE GENOMIC DNA]</scope>
    <source>
        <strain evidence="2 3">CBS 131958</strain>
    </source>
</reference>
<keyword evidence="3" id="KW-1185">Reference proteome</keyword>
<sequence length="438" mass="48373">MVFLNNIEITLRPDSSEPPTYEELHPTHPDFRKHNRAAAPDTFAEYDDPDNWNFAPTNRYKAVYVEVPAYGARFGIDITIAPRFTHCGWNRVKFDVFLQGRMVGFVLTREELFRAQGLLKLRLGAVLPQSAVGQGLVAAGAQKLIFADPGNYLSSRQSNAGTVTIQVRYWNEQPNRTEVSSMVQTFVWRYRTSEDMFKYNIWNKIIAARPPDGAPSQNIHAPVSRSGVDSSLAPAVTQQTASSSAPIHRTQPQSQNAASPDDPNTGNTLNVVAPTGGPQAQLQSTVSTNQQDHVSGSHDPVASATSQASKIQQNVEALTRATYDGRFLQSQAQAPTRATYGLRFFQSLEQLKAALAADQNDSNEIEGMKGQRRSKILIIEKAFNQQLTDRNKQFLDLELTALEREILGTNGTDVAQLWKTSIAVDAIRAARSAFAALR</sequence>
<feature type="region of interest" description="Disordered" evidence="1">
    <location>
        <begin position="213"/>
        <end position="306"/>
    </location>
</feature>
<accession>A0A0N0NL33</accession>
<organism evidence="2 3">
    <name type="scientific">Cyphellophora attinorum</name>
    <dbReference type="NCBI Taxonomy" id="1664694"/>
    <lineage>
        <taxon>Eukaryota</taxon>
        <taxon>Fungi</taxon>
        <taxon>Dikarya</taxon>
        <taxon>Ascomycota</taxon>
        <taxon>Pezizomycotina</taxon>
        <taxon>Eurotiomycetes</taxon>
        <taxon>Chaetothyriomycetidae</taxon>
        <taxon>Chaetothyriales</taxon>
        <taxon>Cyphellophoraceae</taxon>
        <taxon>Cyphellophora</taxon>
    </lineage>
</organism>
<feature type="compositionally biased region" description="Polar residues" evidence="1">
    <location>
        <begin position="236"/>
        <end position="270"/>
    </location>
</feature>
<dbReference type="RefSeq" id="XP_017998681.1">
    <property type="nucleotide sequence ID" value="XM_018146131.1"/>
</dbReference>
<dbReference type="VEuPathDB" id="FungiDB:AB675_5885"/>
<dbReference type="EMBL" id="LFJN01000017">
    <property type="protein sequence ID" value="KPI38718.1"/>
    <property type="molecule type" value="Genomic_DNA"/>
</dbReference>
<gene>
    <name evidence="2" type="ORF">AB675_5885</name>
</gene>